<sequence>MGRSWNRIKRNVKKNGSHLVKFMLPSKYLRYYPPVYIVRNPIEERVSHTLKKGFQIAVVSFYFPGLEGIIKRLGNRKYISCREVVKAQLRKVIQDTFTDEQVVCLHEQYSDGISLLIKVDANDYRQTELNDKLIEVKNRIEAPTYKHLDDEHLTIQFGYVFLDSSHYSLPECMLKAHLQAMAMAEKQSKLHYQHLLFQMNHIISTKSITLLAQPIMDVSRGGIKAWELLTRGPKESVMENPLQLFSVAKQTGKLFLLELVILEKAFQLIYQCKMKEAVFINFTPTTLNEVELIEKVLFLLKKYPAIIPKNIAFEVTEQDSTDGLRNFERNIQALRELGFQIAVDDTGAGYASLHTISRIMPDIIKIDRSVIQDIDKSQVKEKMLQGLLLIASETGSLVVAEGIERQEEEQILFKHKVDMAQGYFYAKPKLLQPIS</sequence>
<dbReference type="PANTHER" id="PTHR33121:SF76">
    <property type="entry name" value="SIGNALING PROTEIN"/>
    <property type="match status" value="1"/>
</dbReference>
<dbReference type="Proteomes" id="UP000789833">
    <property type="component" value="Unassembled WGS sequence"/>
</dbReference>
<keyword evidence="3" id="KW-1185">Reference proteome</keyword>
<proteinExistence type="predicted"/>
<protein>
    <recommendedName>
        <fullName evidence="1">EAL domain-containing protein</fullName>
    </recommendedName>
</protein>
<dbReference type="Pfam" id="PF00563">
    <property type="entry name" value="EAL"/>
    <property type="match status" value="1"/>
</dbReference>
<evidence type="ECO:0000313" key="3">
    <source>
        <dbReference type="Proteomes" id="UP000789833"/>
    </source>
</evidence>
<evidence type="ECO:0000313" key="2">
    <source>
        <dbReference type="EMBL" id="CAG9621066.1"/>
    </source>
</evidence>
<dbReference type="InterPro" id="IPR035919">
    <property type="entry name" value="EAL_sf"/>
</dbReference>
<feature type="domain" description="EAL" evidence="1">
    <location>
        <begin position="192"/>
        <end position="435"/>
    </location>
</feature>
<accession>A0ABM8YM39</accession>
<dbReference type="SUPFAM" id="SSF141868">
    <property type="entry name" value="EAL domain-like"/>
    <property type="match status" value="1"/>
</dbReference>
<dbReference type="PANTHER" id="PTHR33121">
    <property type="entry name" value="CYCLIC DI-GMP PHOSPHODIESTERASE PDEF"/>
    <property type="match status" value="1"/>
</dbReference>
<dbReference type="EMBL" id="CAKJTJ010000007">
    <property type="protein sequence ID" value="CAG9621066.1"/>
    <property type="molecule type" value="Genomic_DNA"/>
</dbReference>
<dbReference type="RefSeq" id="WP_230500961.1">
    <property type="nucleotide sequence ID" value="NZ_CAKJTJ010000007.1"/>
</dbReference>
<name>A0ABM8YM39_9BACI</name>
<dbReference type="PROSITE" id="PS50883">
    <property type="entry name" value="EAL"/>
    <property type="match status" value="1"/>
</dbReference>
<gene>
    <name evidence="2" type="ORF">BACCIP111883_01838</name>
</gene>
<organism evidence="2 3">
    <name type="scientific">Sutcliffiella rhizosphaerae</name>
    <dbReference type="NCBI Taxonomy" id="2880967"/>
    <lineage>
        <taxon>Bacteria</taxon>
        <taxon>Bacillati</taxon>
        <taxon>Bacillota</taxon>
        <taxon>Bacilli</taxon>
        <taxon>Bacillales</taxon>
        <taxon>Bacillaceae</taxon>
        <taxon>Sutcliffiella</taxon>
    </lineage>
</organism>
<evidence type="ECO:0000259" key="1">
    <source>
        <dbReference type="PROSITE" id="PS50883"/>
    </source>
</evidence>
<comment type="caution">
    <text evidence="2">The sequence shown here is derived from an EMBL/GenBank/DDBJ whole genome shotgun (WGS) entry which is preliminary data.</text>
</comment>
<dbReference type="CDD" id="cd01948">
    <property type="entry name" value="EAL"/>
    <property type="match status" value="1"/>
</dbReference>
<reference evidence="2 3" key="1">
    <citation type="submission" date="2021-10" db="EMBL/GenBank/DDBJ databases">
        <authorList>
            <person name="Criscuolo A."/>
        </authorList>
    </citation>
    <scope>NUCLEOTIDE SEQUENCE [LARGE SCALE GENOMIC DNA]</scope>
    <source>
        <strain evidence="3">CIP 111883</strain>
    </source>
</reference>
<dbReference type="Gene3D" id="3.20.20.450">
    <property type="entry name" value="EAL domain"/>
    <property type="match status" value="1"/>
</dbReference>
<dbReference type="InterPro" id="IPR050706">
    <property type="entry name" value="Cyclic-di-GMP_PDE-like"/>
</dbReference>
<dbReference type="InterPro" id="IPR001633">
    <property type="entry name" value="EAL_dom"/>
</dbReference>
<dbReference type="SMART" id="SM00052">
    <property type="entry name" value="EAL"/>
    <property type="match status" value="1"/>
</dbReference>